<name>A0A1R2BZ63_9CILI</name>
<comment type="caution">
    <text evidence="1">The sequence shown here is derived from an EMBL/GenBank/DDBJ whole genome shotgun (WGS) entry which is preliminary data.</text>
</comment>
<protein>
    <submittedName>
        <fullName evidence="1">Uncharacterized protein</fullName>
    </submittedName>
</protein>
<dbReference type="Proteomes" id="UP000187209">
    <property type="component" value="Unassembled WGS sequence"/>
</dbReference>
<sequence length="338" mass="39365">MDQQCCYHCQDEESLFFCACSQNIICENCIKFHQGSTCYILDRNLDITNPAIDPIFMSANYSSIEIKTLSNQDISEISTLTSYIDELIASVKIHKEVYLNYLDKHPENDKIIMKYPNLVQFNLNFEESEMQKIILNKSKQSFIAQHRDPQYFYALHNSFEQTKLIKVDLETFMSEEIIEIQNKTFTCSWILPVNNCVYLIEIYEPIVKNISVIKVDLKTKNIKEFILFDQILNGYSCVHYKTFIYIIGGRFIQKTKKIAQNTIYVLDTEIDQIVNQFELKEPRYNICAFIHNNKLYVTSENVVEKIEIFDLTSNSPKSEVKIIKLIAGLDCGIVSYGN</sequence>
<dbReference type="SUPFAM" id="SSF117281">
    <property type="entry name" value="Kelch motif"/>
    <property type="match status" value="1"/>
</dbReference>
<keyword evidence="2" id="KW-1185">Reference proteome</keyword>
<evidence type="ECO:0000313" key="2">
    <source>
        <dbReference type="Proteomes" id="UP000187209"/>
    </source>
</evidence>
<dbReference type="AlphaFoldDB" id="A0A1R2BZ63"/>
<organism evidence="1 2">
    <name type="scientific">Stentor coeruleus</name>
    <dbReference type="NCBI Taxonomy" id="5963"/>
    <lineage>
        <taxon>Eukaryota</taxon>
        <taxon>Sar</taxon>
        <taxon>Alveolata</taxon>
        <taxon>Ciliophora</taxon>
        <taxon>Postciliodesmatophora</taxon>
        <taxon>Heterotrichea</taxon>
        <taxon>Heterotrichida</taxon>
        <taxon>Stentoridae</taxon>
        <taxon>Stentor</taxon>
    </lineage>
</organism>
<dbReference type="InterPro" id="IPR015915">
    <property type="entry name" value="Kelch-typ_b-propeller"/>
</dbReference>
<gene>
    <name evidence="1" type="ORF">SteCoe_17312</name>
</gene>
<dbReference type="Gene3D" id="2.120.10.80">
    <property type="entry name" value="Kelch-type beta propeller"/>
    <property type="match status" value="1"/>
</dbReference>
<reference evidence="1 2" key="1">
    <citation type="submission" date="2016-11" db="EMBL/GenBank/DDBJ databases">
        <title>The macronuclear genome of Stentor coeruleus: a giant cell with tiny introns.</title>
        <authorList>
            <person name="Slabodnick M."/>
            <person name="Ruby J.G."/>
            <person name="Reiff S.B."/>
            <person name="Swart E.C."/>
            <person name="Gosai S."/>
            <person name="Prabakaran S."/>
            <person name="Witkowska E."/>
            <person name="Larue G.E."/>
            <person name="Fisher S."/>
            <person name="Freeman R.M."/>
            <person name="Gunawardena J."/>
            <person name="Chu W."/>
            <person name="Stover N.A."/>
            <person name="Gregory B.D."/>
            <person name="Nowacki M."/>
            <person name="Derisi J."/>
            <person name="Roy S.W."/>
            <person name="Marshall W.F."/>
            <person name="Sood P."/>
        </authorList>
    </citation>
    <scope>NUCLEOTIDE SEQUENCE [LARGE SCALE GENOMIC DNA]</scope>
    <source>
        <strain evidence="1">WM001</strain>
    </source>
</reference>
<proteinExistence type="predicted"/>
<accession>A0A1R2BZ63</accession>
<evidence type="ECO:0000313" key="1">
    <source>
        <dbReference type="EMBL" id="OMJ82093.1"/>
    </source>
</evidence>
<dbReference type="EMBL" id="MPUH01000354">
    <property type="protein sequence ID" value="OMJ82093.1"/>
    <property type="molecule type" value="Genomic_DNA"/>
</dbReference>